<organism evidence="2 3">
    <name type="scientific">Chryseobacterium gotjawalense</name>
    <dbReference type="NCBI Taxonomy" id="3042315"/>
    <lineage>
        <taxon>Bacteria</taxon>
        <taxon>Pseudomonadati</taxon>
        <taxon>Bacteroidota</taxon>
        <taxon>Flavobacteriia</taxon>
        <taxon>Flavobacteriales</taxon>
        <taxon>Weeksellaceae</taxon>
        <taxon>Chryseobacterium group</taxon>
        <taxon>Chryseobacterium</taxon>
    </lineage>
</organism>
<dbReference type="RefSeq" id="WP_282905684.1">
    <property type="nucleotide sequence ID" value="NZ_CP124855.1"/>
</dbReference>
<protein>
    <submittedName>
        <fullName evidence="2">Uncharacterized protein</fullName>
    </submittedName>
</protein>
<gene>
    <name evidence="2" type="ORF">QGN23_03695</name>
</gene>
<keyword evidence="1" id="KW-0812">Transmembrane</keyword>
<evidence type="ECO:0000313" key="3">
    <source>
        <dbReference type="Proteomes" id="UP001241656"/>
    </source>
</evidence>
<evidence type="ECO:0000256" key="1">
    <source>
        <dbReference type="SAM" id="Phobius"/>
    </source>
</evidence>
<sequence>MEIILLSISFLTLHYPLGLFTDNVRRYERFKQYNKDGAFGDYCRENGIGVGTIISDNNPFTKLPIYFLAVLSGFVLSYFPLQELLPWKWYFLIPLNIVIAKSSSLLAFFIMGQMKIYSIRKLNITSIISIIFGIALFLYVKFM</sequence>
<keyword evidence="3" id="KW-1185">Reference proteome</keyword>
<feature type="transmembrane region" description="Helical" evidence="1">
    <location>
        <begin position="122"/>
        <end position="140"/>
    </location>
</feature>
<keyword evidence="1" id="KW-0472">Membrane</keyword>
<dbReference type="Proteomes" id="UP001241656">
    <property type="component" value="Chromosome"/>
</dbReference>
<evidence type="ECO:0000313" key="2">
    <source>
        <dbReference type="EMBL" id="WHF52389.1"/>
    </source>
</evidence>
<feature type="transmembrane region" description="Helical" evidence="1">
    <location>
        <begin position="87"/>
        <end position="110"/>
    </location>
</feature>
<dbReference type="EMBL" id="CP124855">
    <property type="protein sequence ID" value="WHF52389.1"/>
    <property type="molecule type" value="Genomic_DNA"/>
</dbReference>
<name>A0ABY8RH76_9FLAO</name>
<keyword evidence="1" id="KW-1133">Transmembrane helix</keyword>
<accession>A0ABY8RH76</accession>
<proteinExistence type="predicted"/>
<reference evidence="2 3" key="1">
    <citation type="submission" date="2023-05" db="EMBL/GenBank/DDBJ databases">
        <title>Genomic insight into Chryseobacterium sp. wdc7 isolated forest soil (Gotjawal).</title>
        <authorList>
            <person name="Park S.-J."/>
        </authorList>
    </citation>
    <scope>NUCLEOTIDE SEQUENCE [LARGE SCALE GENOMIC DNA]</scope>
    <source>
        <strain evidence="3">wdc7</strain>
    </source>
</reference>
<feature type="transmembrane region" description="Helical" evidence="1">
    <location>
        <begin position="63"/>
        <end position="81"/>
    </location>
</feature>